<accession>A0ABT1QUN2</accession>
<name>A0ABT1QUN2_9GAMM</name>
<evidence type="ECO:0000256" key="1">
    <source>
        <dbReference type="SAM" id="SignalP"/>
    </source>
</evidence>
<evidence type="ECO:0000313" key="2">
    <source>
        <dbReference type="EMBL" id="MCQ4166000.1"/>
    </source>
</evidence>
<dbReference type="EMBL" id="JANFQO010000013">
    <property type="protein sequence ID" value="MCQ4166000.1"/>
    <property type="molecule type" value="Genomic_DNA"/>
</dbReference>
<gene>
    <name evidence="2" type="ORF">NM961_14860</name>
</gene>
<organism evidence="2 3">
    <name type="scientific">Tahibacter harae</name>
    <dbReference type="NCBI Taxonomy" id="2963937"/>
    <lineage>
        <taxon>Bacteria</taxon>
        <taxon>Pseudomonadati</taxon>
        <taxon>Pseudomonadota</taxon>
        <taxon>Gammaproteobacteria</taxon>
        <taxon>Lysobacterales</taxon>
        <taxon>Rhodanobacteraceae</taxon>
        <taxon>Tahibacter</taxon>
    </lineage>
</organism>
<dbReference type="RefSeq" id="WP_255915188.1">
    <property type="nucleotide sequence ID" value="NZ_JANFQO010000013.1"/>
</dbReference>
<dbReference type="Proteomes" id="UP001165498">
    <property type="component" value="Unassembled WGS sequence"/>
</dbReference>
<keyword evidence="3" id="KW-1185">Reference proteome</keyword>
<evidence type="ECO:0000313" key="3">
    <source>
        <dbReference type="Proteomes" id="UP001165498"/>
    </source>
</evidence>
<proteinExistence type="predicted"/>
<feature type="signal peptide" evidence="1">
    <location>
        <begin position="1"/>
        <end position="18"/>
    </location>
</feature>
<protein>
    <recommendedName>
        <fullName evidence="4">SH3 domain-containing protein</fullName>
    </recommendedName>
</protein>
<evidence type="ECO:0008006" key="4">
    <source>
        <dbReference type="Google" id="ProtNLM"/>
    </source>
</evidence>
<reference evidence="2" key="1">
    <citation type="submission" date="2022-07" db="EMBL/GenBank/DDBJ databases">
        <title>Tahibacter sp., a new gammaproteobacterium isolated from the silt sample collected at pig farm.</title>
        <authorList>
            <person name="Chen H."/>
        </authorList>
    </citation>
    <scope>NUCLEOTIDE SEQUENCE</scope>
    <source>
        <strain evidence="2">P2K</strain>
    </source>
</reference>
<comment type="caution">
    <text evidence="2">The sequence shown here is derived from an EMBL/GenBank/DDBJ whole genome shotgun (WGS) entry which is preliminary data.</text>
</comment>
<feature type="chain" id="PRO_5047490088" description="SH3 domain-containing protein" evidence="1">
    <location>
        <begin position="19"/>
        <end position="502"/>
    </location>
</feature>
<sequence>MKNCFLAVLCLLSGAAAAQNAASAATAQTEPAAATAAEAAASAIVVQDQIALRAAPRDSAPQQAVLWQGDVLEVRGERQDYLQVYDHRRERGGYVRAAQLRRVSLQAEAAPELLAVVRFLRDTPGAEALGMAYVASYLKAAPAAAIDSEAFAALGSFADRLARRASSRHAKADDAVIAAHLEVAASLGVAIKSFEREGRMQLCYDGEAWRRVLAVPADDLQRARAALALTRPDCIPPDLGIADRYALDAWRVEVLARAPRERLPEHWRNRLRLRSAGVQASFAFQRARRGEDARAAMALALQELAGVNKLELAEEDNSAYTDAAVRVGASRWAAEIVPPVPQGLRVATRAGEQAGQSCVLLLDAQHDSSAPLAQRCTYGLVWTASASANAAGTALALAVQPLDGWRELWLFQQGSDGWRIDVLPPGLDGPDLGYIEFAGWVPGKPQLLAAREARVEGRFKRTFEVIDLGTLAVEKQADNPASLSVFYRSQDPAWKRQSVALR</sequence>
<keyword evidence="1" id="KW-0732">Signal</keyword>